<evidence type="ECO:0000256" key="6">
    <source>
        <dbReference type="ARBA" id="ARBA00022989"/>
    </source>
</evidence>
<sequence length="305" mass="33813">MQTISFLFFNIILPIFIPIGAGYLLQRKFPLNVATLTKVQFYIFIPALLFTTIYQTELNSALLRDLILANLVLFVLLWIACLVCARMLKLDAGKRSAFINSVCFYNSGNYCIPLIQLMYHTAFAFSIQIIVMLIQQLLTNTVGVMNASSTDRSWKGALLENFKMPMTYAVLIALLCRWLSIDVPKPLWTSMELMAQGLVPTALITLGAQLASTHLYLRNFRVLVSNAMRLLVGPLLAAAVCWIWGISGVVAQVMVICAAAPSAVNTVLLAIEYRSDPEFASQTVFLSTLLSALTMPVVIALVQYL</sequence>
<dbReference type="InterPro" id="IPR004776">
    <property type="entry name" value="Mem_transp_PIN-like"/>
</dbReference>
<accession>A0A841GEI1</accession>
<proteinExistence type="inferred from homology"/>
<feature type="transmembrane region" description="Helical" evidence="8">
    <location>
        <begin position="97"/>
        <end position="119"/>
    </location>
</feature>
<feature type="transmembrane region" description="Helical" evidence="8">
    <location>
        <begin position="37"/>
        <end position="54"/>
    </location>
</feature>
<name>A0A841GEI1_9GAMM</name>
<dbReference type="RefSeq" id="WP_188025844.1">
    <property type="nucleotide sequence ID" value="NZ_JACHGR010000003.1"/>
</dbReference>
<comment type="subcellular location">
    <subcellularLocation>
        <location evidence="1">Cell membrane</location>
        <topology evidence="1">Multi-pass membrane protein</topology>
    </subcellularLocation>
</comment>
<dbReference type="EMBL" id="JACHGR010000003">
    <property type="protein sequence ID" value="MBB6055046.1"/>
    <property type="molecule type" value="Genomic_DNA"/>
</dbReference>
<dbReference type="GO" id="GO:0055085">
    <property type="term" value="P:transmembrane transport"/>
    <property type="evidence" value="ECO:0007669"/>
    <property type="project" value="InterPro"/>
</dbReference>
<comment type="caution">
    <text evidence="9">The sequence shown here is derived from an EMBL/GenBank/DDBJ whole genome shotgun (WGS) entry which is preliminary data.</text>
</comment>
<comment type="similarity">
    <text evidence="2">Belongs to the auxin efflux carrier (TC 2.A.69) family.</text>
</comment>
<feature type="transmembrane region" description="Helical" evidence="8">
    <location>
        <begin position="229"/>
        <end position="247"/>
    </location>
</feature>
<feature type="transmembrane region" description="Helical" evidence="8">
    <location>
        <begin position="6"/>
        <end position="25"/>
    </location>
</feature>
<dbReference type="Pfam" id="PF03547">
    <property type="entry name" value="Mem_trans"/>
    <property type="match status" value="2"/>
</dbReference>
<organism evidence="9 10">
    <name type="scientific">Tolumonas osonensis</name>
    <dbReference type="NCBI Taxonomy" id="675874"/>
    <lineage>
        <taxon>Bacteria</taxon>
        <taxon>Pseudomonadati</taxon>
        <taxon>Pseudomonadota</taxon>
        <taxon>Gammaproteobacteria</taxon>
        <taxon>Aeromonadales</taxon>
        <taxon>Aeromonadaceae</taxon>
        <taxon>Tolumonas</taxon>
    </lineage>
</organism>
<feature type="transmembrane region" description="Helical" evidence="8">
    <location>
        <begin position="125"/>
        <end position="144"/>
    </location>
</feature>
<gene>
    <name evidence="9" type="ORF">HNR75_000928</name>
</gene>
<evidence type="ECO:0000256" key="7">
    <source>
        <dbReference type="ARBA" id="ARBA00023136"/>
    </source>
</evidence>
<keyword evidence="7 8" id="KW-0472">Membrane</keyword>
<keyword evidence="4" id="KW-1003">Cell membrane</keyword>
<evidence type="ECO:0000256" key="4">
    <source>
        <dbReference type="ARBA" id="ARBA00022475"/>
    </source>
</evidence>
<dbReference type="Gene3D" id="1.20.1530.20">
    <property type="match status" value="2"/>
</dbReference>
<evidence type="ECO:0000313" key="9">
    <source>
        <dbReference type="EMBL" id="MBB6055046.1"/>
    </source>
</evidence>
<protein>
    <recommendedName>
        <fullName evidence="11">AEC family transporter</fullName>
    </recommendedName>
</protein>
<evidence type="ECO:0000256" key="3">
    <source>
        <dbReference type="ARBA" id="ARBA00022448"/>
    </source>
</evidence>
<feature type="transmembrane region" description="Helical" evidence="8">
    <location>
        <begin position="66"/>
        <end position="85"/>
    </location>
</feature>
<keyword evidence="3" id="KW-0813">Transport</keyword>
<dbReference type="Proteomes" id="UP000585721">
    <property type="component" value="Unassembled WGS sequence"/>
</dbReference>
<keyword evidence="5 8" id="KW-0812">Transmembrane</keyword>
<reference evidence="9 10" key="1">
    <citation type="submission" date="2020-08" db="EMBL/GenBank/DDBJ databases">
        <title>Genomic Encyclopedia of Type Strains, Phase IV (KMG-IV): sequencing the most valuable type-strain genomes for metagenomic binning, comparative biology and taxonomic classification.</title>
        <authorList>
            <person name="Goeker M."/>
        </authorList>
    </citation>
    <scope>NUCLEOTIDE SEQUENCE [LARGE SCALE GENOMIC DNA]</scope>
    <source>
        <strain evidence="9 10">DSM 22975</strain>
    </source>
</reference>
<dbReference type="AlphaFoldDB" id="A0A841GEI1"/>
<evidence type="ECO:0000256" key="5">
    <source>
        <dbReference type="ARBA" id="ARBA00022692"/>
    </source>
</evidence>
<evidence type="ECO:0000256" key="1">
    <source>
        <dbReference type="ARBA" id="ARBA00004651"/>
    </source>
</evidence>
<feature type="transmembrane region" description="Helical" evidence="8">
    <location>
        <begin position="193"/>
        <end position="217"/>
    </location>
</feature>
<evidence type="ECO:0000313" key="10">
    <source>
        <dbReference type="Proteomes" id="UP000585721"/>
    </source>
</evidence>
<evidence type="ECO:0000256" key="2">
    <source>
        <dbReference type="ARBA" id="ARBA00010145"/>
    </source>
</evidence>
<dbReference type="GO" id="GO:0005886">
    <property type="term" value="C:plasma membrane"/>
    <property type="evidence" value="ECO:0007669"/>
    <property type="project" value="UniProtKB-SubCell"/>
</dbReference>
<dbReference type="InterPro" id="IPR038770">
    <property type="entry name" value="Na+/solute_symporter_sf"/>
</dbReference>
<dbReference type="PANTHER" id="PTHR36838">
    <property type="entry name" value="AUXIN EFFLUX CARRIER FAMILY PROTEIN"/>
    <property type="match status" value="1"/>
</dbReference>
<feature type="transmembrane region" description="Helical" evidence="8">
    <location>
        <begin position="165"/>
        <end position="181"/>
    </location>
</feature>
<evidence type="ECO:0000256" key="8">
    <source>
        <dbReference type="SAM" id="Phobius"/>
    </source>
</evidence>
<keyword evidence="6 8" id="KW-1133">Transmembrane helix</keyword>
<dbReference type="PANTHER" id="PTHR36838:SF1">
    <property type="entry name" value="SLR1864 PROTEIN"/>
    <property type="match status" value="1"/>
</dbReference>
<evidence type="ECO:0008006" key="11">
    <source>
        <dbReference type="Google" id="ProtNLM"/>
    </source>
</evidence>
<keyword evidence="10" id="KW-1185">Reference proteome</keyword>
<feature type="transmembrane region" description="Helical" evidence="8">
    <location>
        <begin position="283"/>
        <end position="304"/>
    </location>
</feature>